<keyword evidence="5 7" id="KW-0175">Coiled coil</keyword>
<evidence type="ECO:0000256" key="3">
    <source>
        <dbReference type="ARBA" id="ARBA00022490"/>
    </source>
</evidence>
<sequence>MAEVSEPSFAENGGNARSETTPLAATASFRGSSSRRRAPVRPSLDADEFMNLLHGSDPVKVELNRLENEVRDKDRELGEAHAEIKALRLSERLREKAVEELTEELSRVDEKLKLMESVLESKNLEIKKINDEKKASMAAQFAAEATLRRVHAAQKDDDMPPIEAILAPLEAELKLARLEIAKLQDDNKALDRLTKSKEAALLEAERTVQVALAKASMVDDLQNKNQELMKQIEICQEENKILDKMHRQKVAEVEKLTQTVRELEEAVLAGGAAANAVRDYQRKVQEMNEERKTLDRELARAKVTANRVATVVANEWKDANDKVMPVKQWLEERRFLQGEMQQLRDKLAIVERAAKSEAQLKEKYQLRLKVLEDSLRLSNSSNRCTLDGKSISNGPSRRQSLGGADNISKLTSNGFLPKRSPSFQSRSSGTSSVLRHAKGTSKSFDGGTRSLDRGKILLNGTTPSFNISQSSEGTKEAEVNSNTWKGNPEEKPNDFLGVDTEDTVPGLLYDLLQKEVVALRKACHEKDQSLKDKDDAIEVSTCPIQFMLAKKVDTLTKAMEVEAKKMRREVAAMEKEVAAMRVEKDHENRAKRLGNPKAAVSSAVNSSVLLPGRYVSSKISFT</sequence>
<evidence type="ECO:0000256" key="1">
    <source>
        <dbReference type="ARBA" id="ARBA00004245"/>
    </source>
</evidence>
<dbReference type="Proteomes" id="UP000823749">
    <property type="component" value="Chromosome 9"/>
</dbReference>
<evidence type="ECO:0000256" key="7">
    <source>
        <dbReference type="SAM" id="Coils"/>
    </source>
</evidence>
<comment type="subcellular location">
    <subcellularLocation>
        <location evidence="1">Cytoplasm</location>
        <location evidence="1">Cytoskeleton</location>
    </subcellularLocation>
</comment>
<feature type="coiled-coil region" evidence="7">
    <location>
        <begin position="556"/>
        <end position="583"/>
    </location>
</feature>
<evidence type="ECO:0000256" key="5">
    <source>
        <dbReference type="ARBA" id="ARBA00023054"/>
    </source>
</evidence>
<dbReference type="AlphaFoldDB" id="A0AAV6IVS7"/>
<feature type="compositionally biased region" description="Polar residues" evidence="8">
    <location>
        <begin position="421"/>
        <end position="433"/>
    </location>
</feature>
<feature type="compositionally biased region" description="Polar residues" evidence="8">
    <location>
        <begin position="462"/>
        <end position="472"/>
    </location>
</feature>
<feature type="region of interest" description="Disordered" evidence="8">
    <location>
        <begin position="1"/>
        <end position="42"/>
    </location>
</feature>
<dbReference type="PANTHER" id="PTHR31246">
    <property type="entry name" value="MICROTUBULE-ASSOCIATED PROTEIN 70-2"/>
    <property type="match status" value="1"/>
</dbReference>
<evidence type="ECO:0008006" key="11">
    <source>
        <dbReference type="Google" id="ProtNLM"/>
    </source>
</evidence>
<comment type="similarity">
    <text evidence="2">Belongs to the MAP70 family.</text>
</comment>
<dbReference type="Pfam" id="PF07058">
    <property type="entry name" value="MAP70"/>
    <property type="match status" value="1"/>
</dbReference>
<feature type="region of interest" description="Disordered" evidence="8">
    <location>
        <begin position="382"/>
        <end position="448"/>
    </location>
</feature>
<evidence type="ECO:0000256" key="2">
    <source>
        <dbReference type="ARBA" id="ARBA00008825"/>
    </source>
</evidence>
<organism evidence="9 10">
    <name type="scientific">Rhododendron griersonianum</name>
    <dbReference type="NCBI Taxonomy" id="479676"/>
    <lineage>
        <taxon>Eukaryota</taxon>
        <taxon>Viridiplantae</taxon>
        <taxon>Streptophyta</taxon>
        <taxon>Embryophyta</taxon>
        <taxon>Tracheophyta</taxon>
        <taxon>Spermatophyta</taxon>
        <taxon>Magnoliopsida</taxon>
        <taxon>eudicotyledons</taxon>
        <taxon>Gunneridae</taxon>
        <taxon>Pentapetalae</taxon>
        <taxon>asterids</taxon>
        <taxon>Ericales</taxon>
        <taxon>Ericaceae</taxon>
        <taxon>Ericoideae</taxon>
        <taxon>Rhodoreae</taxon>
        <taxon>Rhododendron</taxon>
    </lineage>
</organism>
<dbReference type="PANTHER" id="PTHR31246:SF17">
    <property type="entry name" value="MICROTUBULE-ASSOCIATED PROTEIN 70-2"/>
    <property type="match status" value="1"/>
</dbReference>
<evidence type="ECO:0000313" key="9">
    <source>
        <dbReference type="EMBL" id="KAG5532060.1"/>
    </source>
</evidence>
<feature type="coiled-coil region" evidence="7">
    <location>
        <begin position="218"/>
        <end position="360"/>
    </location>
</feature>
<name>A0AAV6IVS7_9ERIC</name>
<keyword evidence="4" id="KW-0493">Microtubule</keyword>
<keyword evidence="6" id="KW-0206">Cytoskeleton</keyword>
<dbReference type="GO" id="GO:0007010">
    <property type="term" value="P:cytoskeleton organization"/>
    <property type="evidence" value="ECO:0007669"/>
    <property type="project" value="InterPro"/>
</dbReference>
<comment type="caution">
    <text evidence="9">The sequence shown here is derived from an EMBL/GenBank/DDBJ whole genome shotgun (WGS) entry which is preliminary data.</text>
</comment>
<evidence type="ECO:0000256" key="4">
    <source>
        <dbReference type="ARBA" id="ARBA00022701"/>
    </source>
</evidence>
<keyword evidence="10" id="KW-1185">Reference proteome</keyword>
<dbReference type="GO" id="GO:0008017">
    <property type="term" value="F:microtubule binding"/>
    <property type="evidence" value="ECO:0007669"/>
    <property type="project" value="InterPro"/>
</dbReference>
<dbReference type="GO" id="GO:0005874">
    <property type="term" value="C:microtubule"/>
    <property type="evidence" value="ECO:0007669"/>
    <property type="project" value="UniProtKB-KW"/>
</dbReference>
<accession>A0AAV6IVS7</accession>
<feature type="region of interest" description="Disordered" evidence="8">
    <location>
        <begin position="462"/>
        <end position="495"/>
    </location>
</feature>
<feature type="coiled-coil region" evidence="7">
    <location>
        <begin position="166"/>
        <end position="193"/>
    </location>
</feature>
<evidence type="ECO:0000313" key="10">
    <source>
        <dbReference type="Proteomes" id="UP000823749"/>
    </source>
</evidence>
<dbReference type="EMBL" id="JACTNZ010000009">
    <property type="protein sequence ID" value="KAG5532060.1"/>
    <property type="molecule type" value="Genomic_DNA"/>
</dbReference>
<feature type="coiled-coil region" evidence="7">
    <location>
        <begin position="63"/>
        <end position="132"/>
    </location>
</feature>
<protein>
    <recommendedName>
        <fullName evidence="11">Microtubule-associated protein 70-2</fullName>
    </recommendedName>
</protein>
<evidence type="ECO:0000256" key="6">
    <source>
        <dbReference type="ARBA" id="ARBA00023212"/>
    </source>
</evidence>
<feature type="compositionally biased region" description="Polar residues" evidence="8">
    <location>
        <begin position="382"/>
        <end position="399"/>
    </location>
</feature>
<dbReference type="InterPro" id="IPR009768">
    <property type="entry name" value="MAP70"/>
</dbReference>
<proteinExistence type="inferred from homology"/>
<keyword evidence="3" id="KW-0963">Cytoplasm</keyword>
<evidence type="ECO:0000256" key="8">
    <source>
        <dbReference type="SAM" id="MobiDB-lite"/>
    </source>
</evidence>
<gene>
    <name evidence="9" type="ORF">RHGRI_026617</name>
</gene>
<reference evidence="9" key="1">
    <citation type="submission" date="2020-08" db="EMBL/GenBank/DDBJ databases">
        <title>Plant Genome Project.</title>
        <authorList>
            <person name="Zhang R.-G."/>
        </authorList>
    </citation>
    <scope>NUCLEOTIDE SEQUENCE</scope>
    <source>
        <strain evidence="9">WSP0</strain>
        <tissue evidence="9">Leaf</tissue>
    </source>
</reference>